<protein>
    <submittedName>
        <fullName evidence="8">Polyprenyl synthetase family protein</fullName>
    </submittedName>
</protein>
<evidence type="ECO:0000256" key="6">
    <source>
        <dbReference type="RuleBase" id="RU004466"/>
    </source>
</evidence>
<dbReference type="Gene3D" id="1.10.600.10">
    <property type="entry name" value="Farnesyl Diphosphate Synthase"/>
    <property type="match status" value="1"/>
</dbReference>
<dbReference type="GO" id="GO:0008299">
    <property type="term" value="P:isoprenoid biosynthetic process"/>
    <property type="evidence" value="ECO:0007669"/>
    <property type="project" value="InterPro"/>
</dbReference>
<feature type="region of interest" description="Disordered" evidence="7">
    <location>
        <begin position="1"/>
        <end position="75"/>
    </location>
</feature>
<feature type="compositionally biased region" description="Basic and acidic residues" evidence="7">
    <location>
        <begin position="41"/>
        <end position="57"/>
    </location>
</feature>
<dbReference type="AlphaFoldDB" id="A0A7K1LJI0"/>
<dbReference type="Pfam" id="PF00348">
    <property type="entry name" value="polyprenyl_synt"/>
    <property type="match status" value="1"/>
</dbReference>
<dbReference type="SUPFAM" id="SSF48576">
    <property type="entry name" value="Terpenoid synthases"/>
    <property type="match status" value="1"/>
</dbReference>
<dbReference type="InterPro" id="IPR000092">
    <property type="entry name" value="Polyprenyl_synt"/>
</dbReference>
<evidence type="ECO:0000256" key="1">
    <source>
        <dbReference type="ARBA" id="ARBA00001946"/>
    </source>
</evidence>
<dbReference type="EMBL" id="WOGT01000004">
    <property type="protein sequence ID" value="MUN55260.1"/>
    <property type="molecule type" value="Genomic_DNA"/>
</dbReference>
<dbReference type="InterPro" id="IPR033749">
    <property type="entry name" value="Polyprenyl_synt_CS"/>
</dbReference>
<dbReference type="PANTHER" id="PTHR12001">
    <property type="entry name" value="GERANYLGERANYL PYROPHOSPHATE SYNTHASE"/>
    <property type="match status" value="1"/>
</dbReference>
<dbReference type="SFLD" id="SFLDS00005">
    <property type="entry name" value="Isoprenoid_Synthase_Type_I"/>
    <property type="match status" value="1"/>
</dbReference>
<keyword evidence="4" id="KW-0479">Metal-binding</keyword>
<evidence type="ECO:0000256" key="4">
    <source>
        <dbReference type="ARBA" id="ARBA00022723"/>
    </source>
</evidence>
<sequence length="427" mass="45713">MPTREPSVPCWGQGSDGAIPRGPAGSTIAEDLAPEPARSTSHPDADRPPRTTNHEPHGAPMSAVSPTTGPPEAHRSGIPVTDGDVEAIDQRLKEVLAATAHRLPTMTRPLVDLFDGLEAMALDGKKVRPLLLMRTFRDLGGVDVASAVEAACASELLHLALLAHDDVIDGDLYRRGAPNIYGRFHTDALDRGGTPQQAETWGKASAILAGDILLSAAQGLLARLDVPEDRRRAVLDIYDEAILRSASGEHTDVWLTLDAKENTTSTILEMMKDKTAAYSFELPVRIGAVLAGAESELAASLAHIGGDLGAIYQLRDDLLGVFGDESRTGKSVVSDLREGKQTLLVAYARSHAGWSDVEEYFGDPGLRPEDAERIRAVLNSSGARDRVEKLIEDSGRSLEVRLADSGLPGCLRETLTGMIRYSASRIS</sequence>
<reference evidence="8 9" key="1">
    <citation type="submission" date="2019-12" db="EMBL/GenBank/DDBJ databases">
        <authorList>
            <person name="Li J."/>
            <person name="Shi Y."/>
            <person name="Xu G."/>
            <person name="Xiao D."/>
            <person name="Ran X."/>
        </authorList>
    </citation>
    <scope>NUCLEOTIDE SEQUENCE [LARGE SCALE GENOMIC DNA]</scope>
    <source>
        <strain evidence="8 9">JCM 15915</strain>
    </source>
</reference>
<evidence type="ECO:0000256" key="5">
    <source>
        <dbReference type="ARBA" id="ARBA00022842"/>
    </source>
</evidence>
<accession>A0A7K1LJI0</accession>
<organism evidence="8 9">
    <name type="scientific">Rothia koreensis</name>
    <dbReference type="NCBI Taxonomy" id="592378"/>
    <lineage>
        <taxon>Bacteria</taxon>
        <taxon>Bacillati</taxon>
        <taxon>Actinomycetota</taxon>
        <taxon>Actinomycetes</taxon>
        <taxon>Micrococcales</taxon>
        <taxon>Micrococcaceae</taxon>
        <taxon>Rothia</taxon>
    </lineage>
</organism>
<keyword evidence="5" id="KW-0460">Magnesium</keyword>
<dbReference type="PANTHER" id="PTHR12001:SF85">
    <property type="entry name" value="SHORT CHAIN ISOPRENYL DIPHOSPHATE SYNTHASE"/>
    <property type="match status" value="1"/>
</dbReference>
<evidence type="ECO:0000313" key="9">
    <source>
        <dbReference type="Proteomes" id="UP000462152"/>
    </source>
</evidence>
<dbReference type="GO" id="GO:0046872">
    <property type="term" value="F:metal ion binding"/>
    <property type="evidence" value="ECO:0007669"/>
    <property type="project" value="UniProtKB-KW"/>
</dbReference>
<keyword evidence="3 6" id="KW-0808">Transferase</keyword>
<evidence type="ECO:0000313" key="8">
    <source>
        <dbReference type="EMBL" id="MUN55260.1"/>
    </source>
</evidence>
<proteinExistence type="inferred from homology"/>
<gene>
    <name evidence="8" type="ORF">GMA10_08575</name>
</gene>
<dbReference type="Proteomes" id="UP000462152">
    <property type="component" value="Unassembled WGS sequence"/>
</dbReference>
<keyword evidence="9" id="KW-1185">Reference proteome</keyword>
<dbReference type="PROSITE" id="PS00444">
    <property type="entry name" value="POLYPRENYL_SYNTHASE_2"/>
    <property type="match status" value="1"/>
</dbReference>
<evidence type="ECO:0000256" key="7">
    <source>
        <dbReference type="SAM" id="MobiDB-lite"/>
    </source>
</evidence>
<evidence type="ECO:0000256" key="2">
    <source>
        <dbReference type="ARBA" id="ARBA00006706"/>
    </source>
</evidence>
<dbReference type="GO" id="GO:0004659">
    <property type="term" value="F:prenyltransferase activity"/>
    <property type="evidence" value="ECO:0007669"/>
    <property type="project" value="InterPro"/>
</dbReference>
<comment type="cofactor">
    <cofactor evidence="1">
        <name>Mg(2+)</name>
        <dbReference type="ChEBI" id="CHEBI:18420"/>
    </cofactor>
</comment>
<name>A0A7K1LJI0_9MICC</name>
<evidence type="ECO:0000256" key="3">
    <source>
        <dbReference type="ARBA" id="ARBA00022679"/>
    </source>
</evidence>
<comment type="similarity">
    <text evidence="2 6">Belongs to the FPP/GGPP synthase family.</text>
</comment>
<comment type="caution">
    <text evidence="8">The sequence shown here is derived from an EMBL/GenBank/DDBJ whole genome shotgun (WGS) entry which is preliminary data.</text>
</comment>
<dbReference type="InterPro" id="IPR008949">
    <property type="entry name" value="Isoprenoid_synthase_dom_sf"/>
</dbReference>